<sequence>MLRNVIAPSRDFTQVANTLVWDDDLSDTAFRLLVRALALPPSRARGTTVTELAAGLPCGRITADRARRQLSGAGLLHCARWRSATGQVRTESLISSVPLDEAEVERLFAEHFANGRPGAGRRAPGGPAARESGTALPAGERLEGETSPLPVPAQPEPEPGPELGQADPAVLAEAEQVLLSLRRTDPRLVLGAAEVGRLLPLAAEWLARGVSSAAMRHALTAGLPAQLKCPSALLRCRLRDKMPAPVRIASLTSCEGCDRAFRPLNGELRCGSCRQESAAAAAAPARADGGGLRIGWRDRVALAVQA</sequence>
<protein>
    <submittedName>
        <fullName evidence="2">Helix-turn-helix domain-containing protein</fullName>
    </submittedName>
</protein>
<dbReference type="Proteomes" id="UP001500305">
    <property type="component" value="Unassembled WGS sequence"/>
</dbReference>
<dbReference type="EMBL" id="BAAATR010000004">
    <property type="protein sequence ID" value="GAA2233720.1"/>
    <property type="molecule type" value="Genomic_DNA"/>
</dbReference>
<organism evidence="2 3">
    <name type="scientific">Kitasatospora cystarginea</name>
    <dbReference type="NCBI Taxonomy" id="58350"/>
    <lineage>
        <taxon>Bacteria</taxon>
        <taxon>Bacillati</taxon>
        <taxon>Actinomycetota</taxon>
        <taxon>Actinomycetes</taxon>
        <taxon>Kitasatosporales</taxon>
        <taxon>Streptomycetaceae</taxon>
        <taxon>Kitasatospora</taxon>
    </lineage>
</organism>
<reference evidence="3" key="1">
    <citation type="journal article" date="2019" name="Int. J. Syst. Evol. Microbiol.">
        <title>The Global Catalogue of Microorganisms (GCM) 10K type strain sequencing project: providing services to taxonomists for standard genome sequencing and annotation.</title>
        <authorList>
            <consortium name="The Broad Institute Genomics Platform"/>
            <consortium name="The Broad Institute Genome Sequencing Center for Infectious Disease"/>
            <person name="Wu L."/>
            <person name="Ma J."/>
        </authorList>
    </citation>
    <scope>NUCLEOTIDE SEQUENCE [LARGE SCALE GENOMIC DNA]</scope>
    <source>
        <strain evidence="3">JCM 7356</strain>
    </source>
</reference>
<keyword evidence="3" id="KW-1185">Reference proteome</keyword>
<feature type="compositionally biased region" description="Low complexity" evidence="1">
    <location>
        <begin position="120"/>
        <end position="130"/>
    </location>
</feature>
<feature type="region of interest" description="Disordered" evidence="1">
    <location>
        <begin position="114"/>
        <end position="165"/>
    </location>
</feature>
<dbReference type="RefSeq" id="WP_344635251.1">
    <property type="nucleotide sequence ID" value="NZ_BAAATR010000004.1"/>
</dbReference>
<proteinExistence type="predicted"/>
<evidence type="ECO:0000256" key="1">
    <source>
        <dbReference type="SAM" id="MobiDB-lite"/>
    </source>
</evidence>
<accession>A0ABP5QHK9</accession>
<gene>
    <name evidence="2" type="ORF">GCM10010430_13020</name>
</gene>
<name>A0ABP5QHK9_9ACTN</name>
<evidence type="ECO:0000313" key="2">
    <source>
        <dbReference type="EMBL" id="GAA2233720.1"/>
    </source>
</evidence>
<comment type="caution">
    <text evidence="2">The sequence shown here is derived from an EMBL/GenBank/DDBJ whole genome shotgun (WGS) entry which is preliminary data.</text>
</comment>
<feature type="compositionally biased region" description="Pro residues" evidence="1">
    <location>
        <begin position="149"/>
        <end position="160"/>
    </location>
</feature>
<evidence type="ECO:0000313" key="3">
    <source>
        <dbReference type="Proteomes" id="UP001500305"/>
    </source>
</evidence>